<dbReference type="Pfam" id="PF13560">
    <property type="entry name" value="HTH_31"/>
    <property type="match status" value="1"/>
</dbReference>
<dbReference type="PROSITE" id="PS50943">
    <property type="entry name" value="HTH_CROC1"/>
    <property type="match status" value="1"/>
</dbReference>
<organism evidence="2 3">
    <name type="scientific">Actinoalloteichus hymeniacidonis</name>
    <dbReference type="NCBI Taxonomy" id="340345"/>
    <lineage>
        <taxon>Bacteria</taxon>
        <taxon>Bacillati</taxon>
        <taxon>Actinomycetota</taxon>
        <taxon>Actinomycetes</taxon>
        <taxon>Pseudonocardiales</taxon>
        <taxon>Pseudonocardiaceae</taxon>
        <taxon>Actinoalloteichus</taxon>
    </lineage>
</organism>
<dbReference type="KEGG" id="ahm:TL08_26510"/>
<dbReference type="SMART" id="SM00530">
    <property type="entry name" value="HTH_XRE"/>
    <property type="match status" value="1"/>
</dbReference>
<accession>A0AAC9HVT2</accession>
<dbReference type="InterPro" id="IPR043917">
    <property type="entry name" value="DUF5753"/>
</dbReference>
<name>A0AAC9HVT2_9PSEU</name>
<proteinExistence type="predicted"/>
<dbReference type="SUPFAM" id="SSF47413">
    <property type="entry name" value="lambda repressor-like DNA-binding domains"/>
    <property type="match status" value="1"/>
</dbReference>
<keyword evidence="3" id="KW-1185">Reference proteome</keyword>
<feature type="domain" description="HTH cro/C1-type" evidence="1">
    <location>
        <begin position="17"/>
        <end position="71"/>
    </location>
</feature>
<dbReference type="CDD" id="cd00093">
    <property type="entry name" value="HTH_XRE"/>
    <property type="match status" value="1"/>
</dbReference>
<evidence type="ECO:0000313" key="3">
    <source>
        <dbReference type="Proteomes" id="UP000095210"/>
    </source>
</evidence>
<reference evidence="3" key="1">
    <citation type="submission" date="2016-03" db="EMBL/GenBank/DDBJ databases">
        <title>Complete genome sequence of the type strain Actinoalloteichus hymeniacidonis DSM 45092.</title>
        <authorList>
            <person name="Schaffert L."/>
            <person name="Albersmeier A."/>
            <person name="Winkler A."/>
            <person name="Kalinowski J."/>
            <person name="Zotchev S."/>
            <person name="Ruckert C."/>
        </authorList>
    </citation>
    <scope>NUCLEOTIDE SEQUENCE [LARGE SCALE GENOMIC DNA]</scope>
    <source>
        <strain evidence="3">HPA177(T) (DSM 45092(T))</strain>
    </source>
</reference>
<dbReference type="InterPro" id="IPR001387">
    <property type="entry name" value="Cro/C1-type_HTH"/>
</dbReference>
<evidence type="ECO:0000259" key="1">
    <source>
        <dbReference type="PROSITE" id="PS50943"/>
    </source>
</evidence>
<dbReference type="AlphaFoldDB" id="A0AAC9HVT2"/>
<dbReference type="Pfam" id="PF19054">
    <property type="entry name" value="DUF5753"/>
    <property type="match status" value="1"/>
</dbReference>
<evidence type="ECO:0000313" key="2">
    <source>
        <dbReference type="EMBL" id="AOS66071.1"/>
    </source>
</evidence>
<dbReference type="RefSeq" id="WP_084643483.1">
    <property type="nucleotide sequence ID" value="NZ_CP014859.1"/>
</dbReference>
<protein>
    <submittedName>
        <fullName evidence="2">Transcriptional regulator</fullName>
    </submittedName>
</protein>
<gene>
    <name evidence="2" type="ORF">TL08_26510</name>
</gene>
<dbReference type="Proteomes" id="UP000095210">
    <property type="component" value="Chromosome"/>
</dbReference>
<dbReference type="Gene3D" id="1.10.260.40">
    <property type="entry name" value="lambda repressor-like DNA-binding domains"/>
    <property type="match status" value="1"/>
</dbReference>
<dbReference type="InterPro" id="IPR010982">
    <property type="entry name" value="Lambda_DNA-bd_dom_sf"/>
</dbReference>
<sequence>MAGNNRSPRARALAAALREARNATGLTQRGLAERIGAPHSRITRYESGSRVPKENETATILGALGTDPSTRERILEMARDVDRETWSEVSQQGSPTQLDTLARYERSAVALTDVSSVLIPGLCQTPGYARAIMSSAPDRFPASEVERRVLYRLGRQRVLDGPNAPTFTAIIDEPGLIRRIGGREVMAEQLDHLAWMATKPGIDIRVISIDSKYHHAMVGGWFVMEFAEADPVIQLEHFNASTFVHARLTTRSFIEARDNLLDVSMSPEESVQLIATHADHHRRGDELYDRT</sequence>
<dbReference type="GO" id="GO:0003677">
    <property type="term" value="F:DNA binding"/>
    <property type="evidence" value="ECO:0007669"/>
    <property type="project" value="InterPro"/>
</dbReference>
<dbReference type="EMBL" id="CP014859">
    <property type="protein sequence ID" value="AOS66071.1"/>
    <property type="molecule type" value="Genomic_DNA"/>
</dbReference>